<organism evidence="1 2">
    <name type="scientific">Sphaerodactylus townsendi</name>
    <dbReference type="NCBI Taxonomy" id="933632"/>
    <lineage>
        <taxon>Eukaryota</taxon>
        <taxon>Metazoa</taxon>
        <taxon>Chordata</taxon>
        <taxon>Craniata</taxon>
        <taxon>Vertebrata</taxon>
        <taxon>Euteleostomi</taxon>
        <taxon>Lepidosauria</taxon>
        <taxon>Squamata</taxon>
        <taxon>Bifurcata</taxon>
        <taxon>Gekkota</taxon>
        <taxon>Sphaerodactylidae</taxon>
        <taxon>Sphaerodactylus</taxon>
    </lineage>
</organism>
<sequence length="142" mass="15771">MNNNETTTTSGDGSLDTFTGSEYSALGGKMGIEILLGLTELLQGYTVEVLWHWPPDLLKFAAEYFGCLRGAQDQQLWKAARGKGVIFDGDPMQTESNGEKEQRKAVDKESNSDFYTTDSTEEYQSVHLTQMKKTKGSSSQNR</sequence>
<evidence type="ECO:0000313" key="2">
    <source>
        <dbReference type="Proteomes" id="UP000827872"/>
    </source>
</evidence>
<proteinExistence type="predicted"/>
<dbReference type="EMBL" id="CM037614">
    <property type="protein sequence ID" value="KAH8017192.1"/>
    <property type="molecule type" value="Genomic_DNA"/>
</dbReference>
<gene>
    <name evidence="1" type="ORF">K3G42_026984</name>
</gene>
<name>A0ACB8GCD9_9SAUR</name>
<evidence type="ECO:0000313" key="1">
    <source>
        <dbReference type="EMBL" id="KAH8017192.1"/>
    </source>
</evidence>
<comment type="caution">
    <text evidence="1">The sequence shown here is derived from an EMBL/GenBank/DDBJ whole genome shotgun (WGS) entry which is preliminary data.</text>
</comment>
<accession>A0ACB8GCD9</accession>
<reference evidence="1" key="1">
    <citation type="submission" date="2021-08" db="EMBL/GenBank/DDBJ databases">
        <title>The first chromosome-level gecko genome reveals the dynamic sex chromosomes of Neotropical dwarf geckos (Sphaerodactylidae: Sphaerodactylus).</title>
        <authorList>
            <person name="Pinto B.J."/>
            <person name="Keating S.E."/>
            <person name="Gamble T."/>
        </authorList>
    </citation>
    <scope>NUCLEOTIDE SEQUENCE</scope>
    <source>
        <strain evidence="1">TG3544</strain>
    </source>
</reference>
<dbReference type="Proteomes" id="UP000827872">
    <property type="component" value="Linkage Group LG01"/>
</dbReference>
<protein>
    <submittedName>
        <fullName evidence="1">Uncharacterized protein</fullName>
    </submittedName>
</protein>
<keyword evidence="2" id="KW-1185">Reference proteome</keyword>